<gene>
    <name evidence="2" type="ORF">A3F51_03385</name>
</gene>
<evidence type="ECO:0000313" key="3">
    <source>
        <dbReference type="Proteomes" id="UP000178089"/>
    </source>
</evidence>
<protein>
    <submittedName>
        <fullName evidence="2">Uncharacterized protein</fullName>
    </submittedName>
</protein>
<sequence length="296" mass="32554">MSLSYRHKQTAIIFIICILGVGVAGYAAYGDSLWNNTAINNAPNGVVSATPTELVSETNSNDWKEQFLTQKINENKSSDITAVTSNEPVEPETVTGQFGKKFFEQYLFLKQNNLSENPEAIKALIDQTTENVVSAAPLPRSYDVREIVLSTETDASAERAYANNIGRLILTYTPREDAASIANQALEQNDKFAAKKIEDVTVSYDTLLAQLLATRTPKNLAPHHVELINAVSAMSFVSNGMSKVFSDPIQGMVAMALYEQSVGRLRSALLDLKFVFAQQDMQFSSQEPAIVFSIIK</sequence>
<organism evidence="2 3">
    <name type="scientific">Candidatus Taylorbacteria bacterium RIFCSPHIGHO2_12_FULL_45_16</name>
    <dbReference type="NCBI Taxonomy" id="1802315"/>
    <lineage>
        <taxon>Bacteria</taxon>
        <taxon>Candidatus Tayloriibacteriota</taxon>
    </lineage>
</organism>
<name>A0A1G2N3A4_9BACT</name>
<accession>A0A1G2N3A4</accession>
<keyword evidence="1" id="KW-0472">Membrane</keyword>
<keyword evidence="1" id="KW-0812">Transmembrane</keyword>
<dbReference type="Proteomes" id="UP000178089">
    <property type="component" value="Unassembled WGS sequence"/>
</dbReference>
<keyword evidence="1" id="KW-1133">Transmembrane helix</keyword>
<evidence type="ECO:0000313" key="2">
    <source>
        <dbReference type="EMBL" id="OHA29741.1"/>
    </source>
</evidence>
<comment type="caution">
    <text evidence="2">The sequence shown here is derived from an EMBL/GenBank/DDBJ whole genome shotgun (WGS) entry which is preliminary data.</text>
</comment>
<dbReference type="EMBL" id="MHRT01000001">
    <property type="protein sequence ID" value="OHA29741.1"/>
    <property type="molecule type" value="Genomic_DNA"/>
</dbReference>
<dbReference type="STRING" id="1802315.A3F51_03385"/>
<dbReference type="AlphaFoldDB" id="A0A1G2N3A4"/>
<reference evidence="2 3" key="1">
    <citation type="journal article" date="2016" name="Nat. Commun.">
        <title>Thousands of microbial genomes shed light on interconnected biogeochemical processes in an aquifer system.</title>
        <authorList>
            <person name="Anantharaman K."/>
            <person name="Brown C.T."/>
            <person name="Hug L.A."/>
            <person name="Sharon I."/>
            <person name="Castelle C.J."/>
            <person name="Probst A.J."/>
            <person name="Thomas B.C."/>
            <person name="Singh A."/>
            <person name="Wilkins M.J."/>
            <person name="Karaoz U."/>
            <person name="Brodie E.L."/>
            <person name="Williams K.H."/>
            <person name="Hubbard S.S."/>
            <person name="Banfield J.F."/>
        </authorList>
    </citation>
    <scope>NUCLEOTIDE SEQUENCE [LARGE SCALE GENOMIC DNA]</scope>
</reference>
<evidence type="ECO:0000256" key="1">
    <source>
        <dbReference type="SAM" id="Phobius"/>
    </source>
</evidence>
<feature type="transmembrane region" description="Helical" evidence="1">
    <location>
        <begin position="12"/>
        <end position="29"/>
    </location>
</feature>
<proteinExistence type="predicted"/>